<organism evidence="1 2">
    <name type="scientific">Vermiconidia calcicola</name>
    <dbReference type="NCBI Taxonomy" id="1690605"/>
    <lineage>
        <taxon>Eukaryota</taxon>
        <taxon>Fungi</taxon>
        <taxon>Dikarya</taxon>
        <taxon>Ascomycota</taxon>
        <taxon>Pezizomycotina</taxon>
        <taxon>Dothideomycetes</taxon>
        <taxon>Dothideomycetidae</taxon>
        <taxon>Mycosphaerellales</taxon>
        <taxon>Extremaceae</taxon>
        <taxon>Vermiconidia</taxon>
    </lineage>
</organism>
<dbReference type="Proteomes" id="UP001281147">
    <property type="component" value="Unassembled WGS sequence"/>
</dbReference>
<reference evidence="1" key="1">
    <citation type="submission" date="2023-07" db="EMBL/GenBank/DDBJ databases">
        <title>Black Yeasts Isolated from many extreme environments.</title>
        <authorList>
            <person name="Coleine C."/>
            <person name="Stajich J.E."/>
            <person name="Selbmann L."/>
        </authorList>
    </citation>
    <scope>NUCLEOTIDE SEQUENCE</scope>
    <source>
        <strain evidence="1">CCFEE 5714</strain>
    </source>
</reference>
<evidence type="ECO:0000313" key="1">
    <source>
        <dbReference type="EMBL" id="KAK3680535.1"/>
    </source>
</evidence>
<gene>
    <name evidence="1" type="ORF">LTR37_021187</name>
</gene>
<dbReference type="EMBL" id="JAUTXU010000445">
    <property type="protein sequence ID" value="KAK3680535.1"/>
    <property type="molecule type" value="Genomic_DNA"/>
</dbReference>
<comment type="caution">
    <text evidence="1">The sequence shown here is derived from an EMBL/GenBank/DDBJ whole genome shotgun (WGS) entry which is preliminary data.</text>
</comment>
<sequence>MAACQAVLGTYELLEKIIVNVPPQTIQKAKTVSKAWHTLIKESKAIGRAAVLGPLKHQSKYADYAQAFGLCGVPVYGKEMKINLHPNLCPYPKAVVASPKSVEGELSAKFDLRSRVWDGVAKRAGDFATKPPCCAIGIFAAGFEGTVRCIVYVRDGVRLRDLLEVSTALAVQVPGIRCEECGGSIMGADDYRGLEDSLYGGEEQRLGASRVQSVRKRKD</sequence>
<evidence type="ECO:0000313" key="2">
    <source>
        <dbReference type="Proteomes" id="UP001281147"/>
    </source>
</evidence>
<protein>
    <submittedName>
        <fullName evidence="1">Uncharacterized protein</fullName>
    </submittedName>
</protein>
<name>A0ACC3M9B4_9PEZI</name>
<keyword evidence="2" id="KW-1185">Reference proteome</keyword>
<accession>A0ACC3M9B4</accession>
<proteinExistence type="predicted"/>